<evidence type="ECO:0000256" key="1">
    <source>
        <dbReference type="ARBA" id="ARBA00023125"/>
    </source>
</evidence>
<keyword evidence="1" id="KW-0238">DNA-binding</keyword>
<dbReference type="InterPro" id="IPR009057">
    <property type="entry name" value="Homeodomain-like_sf"/>
</dbReference>
<dbReference type="PANTHER" id="PTHR30055">
    <property type="entry name" value="HTH-TYPE TRANSCRIPTIONAL REGULATOR RUTR"/>
    <property type="match status" value="1"/>
</dbReference>
<reference evidence="2" key="2">
    <citation type="submission" date="2020-02" db="EMBL/GenBank/DDBJ databases">
        <authorList>
            <person name="Matsumoto Y."/>
            <person name="Motooka D."/>
            <person name="Nakamura S."/>
        </authorList>
    </citation>
    <scope>NUCLEOTIDE SEQUENCE</scope>
    <source>
        <strain evidence="2">JCM 13671</strain>
    </source>
</reference>
<dbReference type="GO" id="GO:0003700">
    <property type="term" value="F:DNA-binding transcription factor activity"/>
    <property type="evidence" value="ECO:0007669"/>
    <property type="project" value="TreeGrafter"/>
</dbReference>
<dbReference type="PROSITE" id="PS50977">
    <property type="entry name" value="HTH_TETR_2"/>
    <property type="match status" value="1"/>
</dbReference>
<gene>
    <name evidence="2" type="ORF">MCNF_09370</name>
</gene>
<dbReference type="Gene3D" id="1.10.357.10">
    <property type="entry name" value="Tetracycline Repressor, domain 2"/>
    <property type="match status" value="1"/>
</dbReference>
<dbReference type="SUPFAM" id="SSF46689">
    <property type="entry name" value="Homeodomain-like"/>
    <property type="match status" value="1"/>
</dbReference>
<dbReference type="InterPro" id="IPR001647">
    <property type="entry name" value="HTH_TetR"/>
</dbReference>
<dbReference type="GO" id="GO:0000976">
    <property type="term" value="F:transcription cis-regulatory region binding"/>
    <property type="evidence" value="ECO:0007669"/>
    <property type="project" value="TreeGrafter"/>
</dbReference>
<dbReference type="Pfam" id="PF00440">
    <property type="entry name" value="TetR_N"/>
    <property type="match status" value="1"/>
</dbReference>
<dbReference type="InterPro" id="IPR050109">
    <property type="entry name" value="HTH-type_TetR-like_transc_reg"/>
</dbReference>
<protein>
    <submittedName>
        <fullName evidence="2">Putative HTH-type transcriptional regulator</fullName>
    </submittedName>
</protein>
<dbReference type="AlphaFoldDB" id="A0A7I7XTR3"/>
<dbReference type="Proteomes" id="UP000466931">
    <property type="component" value="Chromosome"/>
</dbReference>
<evidence type="ECO:0000313" key="2">
    <source>
        <dbReference type="EMBL" id="BBZ32332.1"/>
    </source>
</evidence>
<name>A0A7I7XTR3_9MYCO</name>
<reference evidence="2" key="1">
    <citation type="journal article" date="2019" name="Emerg. Microbes Infect.">
        <title>Comprehensive subspecies identification of 175 nontuberculous mycobacteria species based on 7547 genomic profiles.</title>
        <authorList>
            <person name="Matsumoto Y."/>
            <person name="Kinjo T."/>
            <person name="Motooka D."/>
            <person name="Nabeya D."/>
            <person name="Jung N."/>
            <person name="Uechi K."/>
            <person name="Horii T."/>
            <person name="Iida T."/>
            <person name="Fujita J."/>
            <person name="Nakamura S."/>
        </authorList>
    </citation>
    <scope>NUCLEOTIDE SEQUENCE [LARGE SCALE GENOMIC DNA]</scope>
    <source>
        <strain evidence="2">JCM 13671</strain>
    </source>
</reference>
<organism evidence="2 3">
    <name type="scientific">Mycolicibacterium confluentis</name>
    <dbReference type="NCBI Taxonomy" id="28047"/>
    <lineage>
        <taxon>Bacteria</taxon>
        <taxon>Bacillati</taxon>
        <taxon>Actinomycetota</taxon>
        <taxon>Actinomycetes</taxon>
        <taxon>Mycobacteriales</taxon>
        <taxon>Mycobacteriaceae</taxon>
        <taxon>Mycolicibacterium</taxon>
    </lineage>
</organism>
<dbReference type="RefSeq" id="WP_085156499.1">
    <property type="nucleotide sequence ID" value="NZ_AP022612.1"/>
</dbReference>
<keyword evidence="3" id="KW-1185">Reference proteome</keyword>
<dbReference type="PANTHER" id="PTHR30055:SF200">
    <property type="entry name" value="HTH-TYPE TRANSCRIPTIONAL REPRESSOR BDCR"/>
    <property type="match status" value="1"/>
</dbReference>
<proteinExistence type="predicted"/>
<dbReference type="OrthoDB" id="4541857at2"/>
<evidence type="ECO:0000313" key="3">
    <source>
        <dbReference type="Proteomes" id="UP000466931"/>
    </source>
</evidence>
<accession>A0A7I7XTR3</accession>
<sequence length="202" mass="22216">MAGNNWLASRRSEVAADRILDAAGELFAKRPAASVGMHEIATAAGCSRATLYRYFENREALYTAYVHREAYGVHHEMLERIRDVEDPREKLIEGFLASLQLVRSSPALQSWFSAGDAPIGAEIAESSHVIKAMSAAFVESLGPGDDPATVDRKSRWLVRVLTSLLIFPGHDEADERSMVEEFLLPIVTPSPQSADEMSQATQ</sequence>
<dbReference type="EMBL" id="AP022612">
    <property type="protein sequence ID" value="BBZ32332.1"/>
    <property type="molecule type" value="Genomic_DNA"/>
</dbReference>
<dbReference type="PRINTS" id="PR00455">
    <property type="entry name" value="HTHTETR"/>
</dbReference>